<evidence type="ECO:0000256" key="4">
    <source>
        <dbReference type="ARBA" id="ARBA00022840"/>
    </source>
</evidence>
<dbReference type="InterPro" id="IPR017871">
    <property type="entry name" value="ABC_transporter-like_CS"/>
</dbReference>
<dbReference type="Pfam" id="PF00005">
    <property type="entry name" value="ABC_tran"/>
    <property type="match status" value="2"/>
</dbReference>
<dbReference type="InterPro" id="IPR027417">
    <property type="entry name" value="P-loop_NTPase"/>
</dbReference>
<accession>A0A444Q6P2</accession>
<dbReference type="NCBIfam" id="NF010167">
    <property type="entry name" value="PRK13648.1"/>
    <property type="match status" value="2"/>
</dbReference>
<dbReference type="AlphaFoldDB" id="A0A444Q6P2"/>
<keyword evidence="7" id="KW-1185">Reference proteome</keyword>
<dbReference type="CDD" id="cd03225">
    <property type="entry name" value="ABC_cobalt_CbiO_domain1"/>
    <property type="match status" value="2"/>
</dbReference>
<dbReference type="Proteomes" id="UP000288603">
    <property type="component" value="Unassembled WGS sequence"/>
</dbReference>
<evidence type="ECO:0000259" key="5">
    <source>
        <dbReference type="PROSITE" id="PS50893"/>
    </source>
</evidence>
<dbReference type="GO" id="GO:0016887">
    <property type="term" value="F:ATP hydrolysis activity"/>
    <property type="evidence" value="ECO:0007669"/>
    <property type="project" value="InterPro"/>
</dbReference>
<feature type="domain" description="ABC transporter" evidence="5">
    <location>
        <begin position="319"/>
        <end position="553"/>
    </location>
</feature>
<dbReference type="SUPFAM" id="SSF52540">
    <property type="entry name" value="P-loop containing nucleoside triphosphate hydrolases"/>
    <property type="match status" value="2"/>
</dbReference>
<dbReference type="GO" id="GO:0005524">
    <property type="term" value="F:ATP binding"/>
    <property type="evidence" value="ECO:0007669"/>
    <property type="project" value="UniProtKB-KW"/>
</dbReference>
<dbReference type="PROSITE" id="PS00211">
    <property type="entry name" value="ABC_TRANSPORTER_1"/>
    <property type="match status" value="1"/>
</dbReference>
<dbReference type="InterPro" id="IPR015856">
    <property type="entry name" value="ABC_transpr_CbiO/EcfA_su"/>
</dbReference>
<sequence>MSEENPATTRPAIEVDALRIRHHGRETWTPDGVSFSVRAGEVMLVLGPSGSGKSTLTLALDGLVPHVVAADVEGSVRVGGLDTASHSVARMSEHVAIVFQDPDAQIVTGSVLDEVCFAPENQLLPIDVVLARAEAALRRVGLWERRDEDPAVLSGGGRQRLAIAAALAAGGEVIVLDEPTANLDAAGAEDVYDSLREVVADGSRSVVLVEHDLDAAVTLVDRVVVLDRRGALVLDGPVDVVLREHAVELERLGVWLPTATTAAVRLSRAGVPFERLPLTPAELAVALDAVAELPAPLAPVVVPTPADAAVTTDTTAVSVRGLTVFRGRGRGRVPVLRDVDLSIRSGAFTAVVGVNGAGKTTLLQAIAGVVRPPRGTVSLAGLDPAAARAAALSRHVGFVFQNPEHQFMTHTVRDELAYGPRATGREPAQIDAQVDELLDRFGLAEAADVNPFLLSGGQKRRLSVGTALIGGAGVLVLDEPTFGQDRERADELVDLLATLQATGTTVIVATHDLQLVAETATSVVVLADGRVIAHAPPDAVFEDDDLLVRAGLRRPALSRAMRLLERHPDWRGITALSRLPGPPR</sequence>
<dbReference type="GO" id="GO:0042626">
    <property type="term" value="F:ATPase-coupled transmembrane transporter activity"/>
    <property type="evidence" value="ECO:0007669"/>
    <property type="project" value="TreeGrafter"/>
</dbReference>
<keyword evidence="2" id="KW-0813">Transport</keyword>
<dbReference type="InterPro" id="IPR003593">
    <property type="entry name" value="AAA+_ATPase"/>
</dbReference>
<evidence type="ECO:0000313" key="6">
    <source>
        <dbReference type="EMBL" id="RWZ59573.1"/>
    </source>
</evidence>
<name>A0A444Q6P2_9MICO</name>
<dbReference type="InterPro" id="IPR003439">
    <property type="entry name" value="ABC_transporter-like_ATP-bd"/>
</dbReference>
<dbReference type="Gene3D" id="3.40.50.300">
    <property type="entry name" value="P-loop containing nucleotide triphosphate hydrolases"/>
    <property type="match status" value="2"/>
</dbReference>
<dbReference type="PROSITE" id="PS50893">
    <property type="entry name" value="ABC_TRANSPORTER_2"/>
    <property type="match status" value="2"/>
</dbReference>
<keyword evidence="3" id="KW-0547">Nucleotide-binding</keyword>
<dbReference type="EMBL" id="RZNC01000004">
    <property type="protein sequence ID" value="RWZ59573.1"/>
    <property type="molecule type" value="Genomic_DNA"/>
</dbReference>
<gene>
    <name evidence="6" type="ORF">ELQ92_12130</name>
</gene>
<proteinExistence type="inferred from homology"/>
<evidence type="ECO:0000313" key="7">
    <source>
        <dbReference type="Proteomes" id="UP000288603"/>
    </source>
</evidence>
<dbReference type="GO" id="GO:0043190">
    <property type="term" value="C:ATP-binding cassette (ABC) transporter complex"/>
    <property type="evidence" value="ECO:0007669"/>
    <property type="project" value="TreeGrafter"/>
</dbReference>
<evidence type="ECO:0000256" key="2">
    <source>
        <dbReference type="ARBA" id="ARBA00022448"/>
    </source>
</evidence>
<evidence type="ECO:0000256" key="3">
    <source>
        <dbReference type="ARBA" id="ARBA00022741"/>
    </source>
</evidence>
<evidence type="ECO:0000256" key="1">
    <source>
        <dbReference type="ARBA" id="ARBA00005417"/>
    </source>
</evidence>
<keyword evidence="4 6" id="KW-0067">ATP-binding</keyword>
<comment type="caution">
    <text evidence="6">The sequence shown here is derived from an EMBL/GenBank/DDBJ whole genome shotgun (WGS) entry which is preliminary data.</text>
</comment>
<dbReference type="PANTHER" id="PTHR43553:SF24">
    <property type="entry name" value="ENERGY-COUPLING FACTOR TRANSPORTER ATP-BINDING PROTEIN ECFA1"/>
    <property type="match status" value="1"/>
</dbReference>
<comment type="similarity">
    <text evidence="1">Belongs to the ABC transporter superfamily.</text>
</comment>
<dbReference type="PANTHER" id="PTHR43553">
    <property type="entry name" value="HEAVY METAL TRANSPORTER"/>
    <property type="match status" value="1"/>
</dbReference>
<dbReference type="RefSeq" id="WP_128499343.1">
    <property type="nucleotide sequence ID" value="NZ_RZNC01000004.1"/>
</dbReference>
<feature type="domain" description="ABC transporter" evidence="5">
    <location>
        <begin position="13"/>
        <end position="254"/>
    </location>
</feature>
<dbReference type="SMART" id="SM00382">
    <property type="entry name" value="AAA"/>
    <property type="match status" value="2"/>
</dbReference>
<organism evidence="6 7">
    <name type="scientific">Labedella populi</name>
    <dbReference type="NCBI Taxonomy" id="2498850"/>
    <lineage>
        <taxon>Bacteria</taxon>
        <taxon>Bacillati</taxon>
        <taxon>Actinomycetota</taxon>
        <taxon>Actinomycetes</taxon>
        <taxon>Micrococcales</taxon>
        <taxon>Microbacteriaceae</taxon>
        <taxon>Labedella</taxon>
    </lineage>
</organism>
<protein>
    <submittedName>
        <fullName evidence="6">Energy-coupling factor ABC transporter ATP-binding protein</fullName>
    </submittedName>
</protein>
<dbReference type="OrthoDB" id="501320at2"/>
<dbReference type="InterPro" id="IPR050095">
    <property type="entry name" value="ECF_ABC_transporter_ATP-bd"/>
</dbReference>
<reference evidence="6 7" key="1">
    <citation type="submission" date="2018-12" db="EMBL/GenBank/DDBJ databases">
        <authorList>
            <person name="Li F."/>
        </authorList>
    </citation>
    <scope>NUCLEOTIDE SEQUENCE [LARGE SCALE GENOMIC DNA]</scope>
    <source>
        <strain evidence="6 7">8H24J-4-2</strain>
    </source>
</reference>